<dbReference type="Pfam" id="PF12697">
    <property type="entry name" value="Abhydrolase_6"/>
    <property type="match status" value="1"/>
</dbReference>
<keyword evidence="2" id="KW-0378">Hydrolase</keyword>
<feature type="domain" description="AB hydrolase-1" evidence="1">
    <location>
        <begin position="10"/>
        <end position="247"/>
    </location>
</feature>
<dbReference type="GO" id="GO:0016787">
    <property type="term" value="F:hydrolase activity"/>
    <property type="evidence" value="ECO:0007669"/>
    <property type="project" value="UniProtKB-KW"/>
</dbReference>
<dbReference type="RefSeq" id="WP_284363424.1">
    <property type="nucleotide sequence ID" value="NZ_BSNI01000002.1"/>
</dbReference>
<sequence>MRAEKQRKTIIFLHGWTMNGSAFDQQIELLGDAFECYTPDLPGHGGSAHLKASIDECADFVHKLIAGNDLNDIVLVGWSMGAAISWNYLRRFGSTKVAGLITVDMSPKIVNEGDWELGLVGRTVETIAASTAHLRDDWALSAKAVASGMFAAEAGPDHWPASAAAKTISEQDPEQMHQMWVDLTKLDERATIAKIDVPMLVCYGEKSRAYGEPVANWIVAQAQEATKKGFALSGHAPHFEEPKQFAQTVAEFARSL</sequence>
<dbReference type="Proteomes" id="UP001161405">
    <property type="component" value="Unassembled WGS sequence"/>
</dbReference>
<evidence type="ECO:0000259" key="1">
    <source>
        <dbReference type="Pfam" id="PF12697"/>
    </source>
</evidence>
<gene>
    <name evidence="2" type="primary">ydjP</name>
    <name evidence="2" type="ORF">GCM10007879_15920</name>
</gene>
<dbReference type="SUPFAM" id="SSF53474">
    <property type="entry name" value="alpha/beta-Hydrolases"/>
    <property type="match status" value="1"/>
</dbReference>
<organism evidence="2 3">
    <name type="scientific">Maritalea porphyrae</name>
    <dbReference type="NCBI Taxonomy" id="880732"/>
    <lineage>
        <taxon>Bacteria</taxon>
        <taxon>Pseudomonadati</taxon>
        <taxon>Pseudomonadota</taxon>
        <taxon>Alphaproteobacteria</taxon>
        <taxon>Hyphomicrobiales</taxon>
        <taxon>Devosiaceae</taxon>
        <taxon>Maritalea</taxon>
    </lineage>
</organism>
<dbReference type="EMBL" id="BSNI01000002">
    <property type="protein sequence ID" value="GLQ17343.1"/>
    <property type="molecule type" value="Genomic_DNA"/>
</dbReference>
<dbReference type="Gene3D" id="3.40.50.1820">
    <property type="entry name" value="alpha/beta hydrolase"/>
    <property type="match status" value="1"/>
</dbReference>
<evidence type="ECO:0000313" key="2">
    <source>
        <dbReference type="EMBL" id="GLQ17343.1"/>
    </source>
</evidence>
<reference evidence="2" key="1">
    <citation type="journal article" date="2014" name="Int. J. Syst. Evol. Microbiol.">
        <title>Complete genome of a new Firmicutes species belonging to the dominant human colonic microbiota ('Ruminococcus bicirculans') reveals two chromosomes and a selective capacity to utilize plant glucans.</title>
        <authorList>
            <consortium name="NISC Comparative Sequencing Program"/>
            <person name="Wegmann U."/>
            <person name="Louis P."/>
            <person name="Goesmann A."/>
            <person name="Henrissat B."/>
            <person name="Duncan S.H."/>
            <person name="Flint H.J."/>
        </authorList>
    </citation>
    <scope>NUCLEOTIDE SEQUENCE</scope>
    <source>
        <strain evidence="2">NBRC 107169</strain>
    </source>
</reference>
<dbReference type="PANTHER" id="PTHR43798">
    <property type="entry name" value="MONOACYLGLYCEROL LIPASE"/>
    <property type="match status" value="1"/>
</dbReference>
<dbReference type="InterPro" id="IPR050266">
    <property type="entry name" value="AB_hydrolase_sf"/>
</dbReference>
<reference evidence="2" key="2">
    <citation type="submission" date="2023-01" db="EMBL/GenBank/DDBJ databases">
        <title>Draft genome sequence of Maritalea porphyrae strain NBRC 107169.</title>
        <authorList>
            <person name="Sun Q."/>
            <person name="Mori K."/>
        </authorList>
    </citation>
    <scope>NUCLEOTIDE SEQUENCE</scope>
    <source>
        <strain evidence="2">NBRC 107169</strain>
    </source>
</reference>
<name>A0ABQ5UPY6_9HYPH</name>
<keyword evidence="3" id="KW-1185">Reference proteome</keyword>
<dbReference type="InterPro" id="IPR000073">
    <property type="entry name" value="AB_hydrolase_1"/>
</dbReference>
<dbReference type="InterPro" id="IPR029058">
    <property type="entry name" value="AB_hydrolase_fold"/>
</dbReference>
<comment type="caution">
    <text evidence="2">The sequence shown here is derived from an EMBL/GenBank/DDBJ whole genome shotgun (WGS) entry which is preliminary data.</text>
</comment>
<accession>A0ABQ5UPY6</accession>
<evidence type="ECO:0000313" key="3">
    <source>
        <dbReference type="Proteomes" id="UP001161405"/>
    </source>
</evidence>
<proteinExistence type="predicted"/>
<dbReference type="PANTHER" id="PTHR43798:SF33">
    <property type="entry name" value="HYDROLASE, PUTATIVE (AFU_ORTHOLOGUE AFUA_2G14860)-RELATED"/>
    <property type="match status" value="1"/>
</dbReference>
<protein>
    <submittedName>
        <fullName evidence="2">AB hydrolase superfamily protein YdjP</fullName>
    </submittedName>
</protein>